<dbReference type="Pfam" id="PF00501">
    <property type="entry name" value="AMP-binding"/>
    <property type="match status" value="1"/>
</dbReference>
<protein>
    <recommendedName>
        <fullName evidence="7">AMP-dependent synthetase/ligase domain-containing protein</fullName>
    </recommendedName>
</protein>
<feature type="domain" description="AMP-binding enzyme C-terminal" evidence="4">
    <location>
        <begin position="404"/>
        <end position="476"/>
    </location>
</feature>
<keyword evidence="2" id="KW-0436">Ligase</keyword>
<dbReference type="Gene3D" id="3.30.300.30">
    <property type="match status" value="1"/>
</dbReference>
<dbReference type="KEGG" id="pbd:PBOR_08445"/>
<gene>
    <name evidence="5" type="ORF">PBOR_08445</name>
</gene>
<evidence type="ECO:0000256" key="2">
    <source>
        <dbReference type="ARBA" id="ARBA00022598"/>
    </source>
</evidence>
<comment type="similarity">
    <text evidence="1">Belongs to the ATP-dependent AMP-binding enzyme family.</text>
</comment>
<dbReference type="Gene3D" id="3.40.50.12780">
    <property type="entry name" value="N-terminal domain of ligase-like"/>
    <property type="match status" value="1"/>
</dbReference>
<dbReference type="EMBL" id="CP009285">
    <property type="protein sequence ID" value="AIQ56955.1"/>
    <property type="molecule type" value="Genomic_DNA"/>
</dbReference>
<dbReference type="PROSITE" id="PS00455">
    <property type="entry name" value="AMP_BINDING"/>
    <property type="match status" value="1"/>
</dbReference>
<sequence>MSLYSEMLIQRVLKNQFCRIQDNNRNISYTELYEEIFRLAAIFNEMGITKGTKVVLVFDNCIEFLSSIIALNSIEAVAIPVYFNLGISKLEEINDDLNINFLLTNSSRLCNELLKNEFEYKHRFYCTSSEIDILEKRRGSFSDDDEMEDVALILLTSGTISRPKGVMLTNANVIASINNISGFLNLNELDKLLIIKNPVHISTLVGELFVGIYNQCSFFLSNKLLTPRYFSEKITNENISVVFATPTILNDIMKSNIEINGHSLRMIHFSGEIIKFHTILEIMRHFSGVTLIQGYGLTEAAPRITQISTEDMLSKENSVGKPIGDQLVSIIDDNGEKCKPFTIGEVLVKGSNIMKGYYKNNKGLIKDWLHTDDLGYVDHEGYLYIVGRKDNMIIMNGRNIYPEEIESALLSYDGIKEALVELIETEDKRYIQASVTVHKTISVIEIIRFCTKHLEDYKIPHTIKIVEKITKTYSGKLLRRSADEKRS</sequence>
<dbReference type="InterPro" id="IPR045851">
    <property type="entry name" value="AMP-bd_C_sf"/>
</dbReference>
<evidence type="ECO:0000259" key="4">
    <source>
        <dbReference type="Pfam" id="PF13193"/>
    </source>
</evidence>
<keyword evidence="6" id="KW-1185">Reference proteome</keyword>
<reference evidence="5" key="1">
    <citation type="submission" date="2014-08" db="EMBL/GenBank/DDBJ databases">
        <title>Comparative genomics of the Paenibacillus odorifer group.</title>
        <authorList>
            <person name="den Bakker H.C."/>
            <person name="Tsai Y.-C.Y.-C."/>
            <person name="Martin N."/>
            <person name="Korlach J."/>
            <person name="Wiedmann M."/>
        </authorList>
    </citation>
    <scope>NUCLEOTIDE SEQUENCE [LARGE SCALE GENOMIC DNA]</scope>
    <source>
        <strain evidence="5">DSM 13188</strain>
    </source>
</reference>
<dbReference type="Proteomes" id="UP000029518">
    <property type="component" value="Chromosome"/>
</dbReference>
<evidence type="ECO:0008006" key="7">
    <source>
        <dbReference type="Google" id="ProtNLM"/>
    </source>
</evidence>
<dbReference type="HOGENOM" id="CLU_000022_59_0_9"/>
<dbReference type="InterPro" id="IPR042099">
    <property type="entry name" value="ANL_N_sf"/>
</dbReference>
<dbReference type="RefSeq" id="WP_042211218.1">
    <property type="nucleotide sequence ID" value="NZ_CP009285.1"/>
</dbReference>
<dbReference type="InterPro" id="IPR000873">
    <property type="entry name" value="AMP-dep_synth/lig_dom"/>
</dbReference>
<dbReference type="AlphaFoldDB" id="A0A089LA53"/>
<dbReference type="SUPFAM" id="SSF56801">
    <property type="entry name" value="Acetyl-CoA synthetase-like"/>
    <property type="match status" value="1"/>
</dbReference>
<dbReference type="OrthoDB" id="9762242at2"/>
<dbReference type="PANTHER" id="PTHR43201:SF5">
    <property type="entry name" value="MEDIUM-CHAIN ACYL-COA LIGASE ACSF2, MITOCHONDRIAL"/>
    <property type="match status" value="1"/>
</dbReference>
<accession>A0A089LA53</accession>
<evidence type="ECO:0000313" key="5">
    <source>
        <dbReference type="EMBL" id="AIQ56955.1"/>
    </source>
</evidence>
<evidence type="ECO:0000313" key="6">
    <source>
        <dbReference type="Proteomes" id="UP000029518"/>
    </source>
</evidence>
<dbReference type="Pfam" id="PF13193">
    <property type="entry name" value="AMP-binding_C"/>
    <property type="match status" value="1"/>
</dbReference>
<dbReference type="InterPro" id="IPR025110">
    <property type="entry name" value="AMP-bd_C"/>
</dbReference>
<dbReference type="GO" id="GO:0031956">
    <property type="term" value="F:medium-chain fatty acid-CoA ligase activity"/>
    <property type="evidence" value="ECO:0007669"/>
    <property type="project" value="TreeGrafter"/>
</dbReference>
<evidence type="ECO:0000256" key="1">
    <source>
        <dbReference type="ARBA" id="ARBA00006432"/>
    </source>
</evidence>
<dbReference type="InterPro" id="IPR020845">
    <property type="entry name" value="AMP-binding_CS"/>
</dbReference>
<organism evidence="5 6">
    <name type="scientific">Paenibacillus borealis</name>
    <dbReference type="NCBI Taxonomy" id="160799"/>
    <lineage>
        <taxon>Bacteria</taxon>
        <taxon>Bacillati</taxon>
        <taxon>Bacillota</taxon>
        <taxon>Bacilli</taxon>
        <taxon>Bacillales</taxon>
        <taxon>Paenibacillaceae</taxon>
        <taxon>Paenibacillus</taxon>
    </lineage>
</organism>
<dbReference type="GO" id="GO:0006631">
    <property type="term" value="P:fatty acid metabolic process"/>
    <property type="evidence" value="ECO:0007669"/>
    <property type="project" value="TreeGrafter"/>
</dbReference>
<evidence type="ECO:0000259" key="3">
    <source>
        <dbReference type="Pfam" id="PF00501"/>
    </source>
</evidence>
<name>A0A089LA53_PAEBO</name>
<dbReference type="PANTHER" id="PTHR43201">
    <property type="entry name" value="ACYL-COA SYNTHETASE"/>
    <property type="match status" value="1"/>
</dbReference>
<proteinExistence type="inferred from homology"/>
<feature type="domain" description="AMP-dependent synthetase/ligase" evidence="3">
    <location>
        <begin position="22"/>
        <end position="358"/>
    </location>
</feature>